<keyword evidence="1" id="KW-1133">Transmembrane helix</keyword>
<evidence type="ECO:0000313" key="4">
    <source>
        <dbReference type="Proteomes" id="UP000320591"/>
    </source>
</evidence>
<accession>A0A5B8IA66</accession>
<sequence>MFFKQKKTALLSILLPVSPHGRVRWWWRSADGSERIHQGEASSLAALTLPDVARREDDVILWIPAELGVLETVSVTGKTVLSATQLALLIEDKLGQPAADFHWWLLDRDSRLIFGCPCAWLSAVLGEVNAAGLNVKQMLPEWLSLPEAPVVLAWAESRWLLRFSQGAGYWLPAASVQDLLHHVVATELVSLYGPSPVEAARWAAQSPALQDAQRLASCGPVGVNLLRGLPASLPMTHARPLYRYIGTVSLGLVATVMIVLVGCLGRLGYQIHQDTAFLQAFYARQPSDDTRADLPVLERLIRDRQQQLAVSGEMSGGSNFFDQLADYLTLSQRFTTPAISHLRFDASQRQLALDVLLPQDEASKLIHTVPATVSVAVRETQAEKTHITLMIRKPQ</sequence>
<dbReference type="GO" id="GO:0009276">
    <property type="term" value="C:Gram-negative-bacterium-type cell wall"/>
    <property type="evidence" value="ECO:0007669"/>
    <property type="project" value="InterPro"/>
</dbReference>
<dbReference type="Gene3D" id="3.30.420.370">
    <property type="match status" value="1"/>
</dbReference>
<dbReference type="Gene3D" id="3.30.420.380">
    <property type="match status" value="1"/>
</dbReference>
<dbReference type="NCBIfam" id="TIGR01709">
    <property type="entry name" value="typeII_sec_gspL"/>
    <property type="match status" value="1"/>
</dbReference>
<dbReference type="InterPro" id="IPR007812">
    <property type="entry name" value="T2SS_protein-GspL"/>
</dbReference>
<dbReference type="STRING" id="568768.GCA_000406125_00744"/>
<evidence type="ECO:0000259" key="2">
    <source>
        <dbReference type="Pfam" id="PF05134"/>
    </source>
</evidence>
<dbReference type="CDD" id="cd24017">
    <property type="entry name" value="ASKHA_T2SSL_N"/>
    <property type="match status" value="1"/>
</dbReference>
<dbReference type="AlphaFoldDB" id="A0A5B8IA66"/>
<organism evidence="3 4">
    <name type="scientific">Dickeya poaceiphila</name>
    <dbReference type="NCBI Taxonomy" id="568768"/>
    <lineage>
        <taxon>Bacteria</taxon>
        <taxon>Pseudomonadati</taxon>
        <taxon>Pseudomonadota</taxon>
        <taxon>Gammaproteobacteria</taxon>
        <taxon>Enterobacterales</taxon>
        <taxon>Pectobacteriaceae</taxon>
        <taxon>Dickeya</taxon>
    </lineage>
</organism>
<feature type="domain" description="GspL cytoplasmic actin-ATPase-like" evidence="2">
    <location>
        <begin position="15"/>
        <end position="206"/>
    </location>
</feature>
<dbReference type="KEGG" id="dic:Dpoa569_0003215"/>
<gene>
    <name evidence="3" type="ORF">Dpoa569_0003215</name>
</gene>
<dbReference type="GO" id="GO:0015627">
    <property type="term" value="C:type II protein secretion system complex"/>
    <property type="evidence" value="ECO:0007669"/>
    <property type="project" value="InterPro"/>
</dbReference>
<dbReference type="RefSeq" id="WP_128569674.1">
    <property type="nucleotide sequence ID" value="NZ_CM001975.1"/>
</dbReference>
<dbReference type="SUPFAM" id="SSF53067">
    <property type="entry name" value="Actin-like ATPase domain"/>
    <property type="match status" value="1"/>
</dbReference>
<protein>
    <submittedName>
        <fullName evidence="3">General secretion pathway protein GspL</fullName>
    </submittedName>
</protein>
<keyword evidence="4" id="KW-1185">Reference proteome</keyword>
<proteinExistence type="predicted"/>
<evidence type="ECO:0000313" key="3">
    <source>
        <dbReference type="EMBL" id="QDX31224.1"/>
    </source>
</evidence>
<reference evidence="3 4" key="1">
    <citation type="journal article" date="2019" name="Environ. Microbiol.">
        <title>The phytopathogenic nature of Dickeya aquatica 174/2 and the dynamic early evolution of Dickeya pathogenicity.</title>
        <authorList>
            <person name="Duprey A."/>
            <person name="Taib N."/>
            <person name="Leonard S."/>
            <person name="Garin T."/>
            <person name="Flandrois J.P."/>
            <person name="Nasser W."/>
            <person name="Brochier-Armanet C."/>
            <person name="Reverchon S."/>
        </authorList>
    </citation>
    <scope>NUCLEOTIDE SEQUENCE [LARGE SCALE GENOMIC DNA]</scope>
    <source>
        <strain evidence="3 4">NCPPB 569</strain>
    </source>
</reference>
<evidence type="ECO:0000256" key="1">
    <source>
        <dbReference type="SAM" id="Phobius"/>
    </source>
</evidence>
<dbReference type="EMBL" id="CP042220">
    <property type="protein sequence ID" value="QDX31224.1"/>
    <property type="molecule type" value="Genomic_DNA"/>
</dbReference>
<keyword evidence="1" id="KW-0472">Membrane</keyword>
<dbReference type="Pfam" id="PF05134">
    <property type="entry name" value="T2SSL"/>
    <property type="match status" value="1"/>
</dbReference>
<dbReference type="OrthoDB" id="6433395at2"/>
<feature type="transmembrane region" description="Helical" evidence="1">
    <location>
        <begin position="241"/>
        <end position="264"/>
    </location>
</feature>
<name>A0A5B8IA66_9GAMM</name>
<dbReference type="GO" id="GO:0015628">
    <property type="term" value="P:protein secretion by the type II secretion system"/>
    <property type="evidence" value="ECO:0007669"/>
    <property type="project" value="InterPro"/>
</dbReference>
<dbReference type="InterPro" id="IPR024230">
    <property type="entry name" value="GspL_cyto_dom"/>
</dbReference>
<dbReference type="InterPro" id="IPR043129">
    <property type="entry name" value="ATPase_NBD"/>
</dbReference>
<keyword evidence="1" id="KW-0812">Transmembrane</keyword>
<dbReference type="Proteomes" id="UP000320591">
    <property type="component" value="Chromosome"/>
</dbReference>